<dbReference type="Proteomes" id="UP001151760">
    <property type="component" value="Unassembled WGS sequence"/>
</dbReference>
<name>A0ABQ5IM97_9ASTR</name>
<organism evidence="1 2">
    <name type="scientific">Tanacetum coccineum</name>
    <dbReference type="NCBI Taxonomy" id="301880"/>
    <lineage>
        <taxon>Eukaryota</taxon>
        <taxon>Viridiplantae</taxon>
        <taxon>Streptophyta</taxon>
        <taxon>Embryophyta</taxon>
        <taxon>Tracheophyta</taxon>
        <taxon>Spermatophyta</taxon>
        <taxon>Magnoliopsida</taxon>
        <taxon>eudicotyledons</taxon>
        <taxon>Gunneridae</taxon>
        <taxon>Pentapetalae</taxon>
        <taxon>asterids</taxon>
        <taxon>campanulids</taxon>
        <taxon>Asterales</taxon>
        <taxon>Asteraceae</taxon>
        <taxon>Asteroideae</taxon>
        <taxon>Anthemideae</taxon>
        <taxon>Anthemidinae</taxon>
        <taxon>Tanacetum</taxon>
    </lineage>
</organism>
<reference evidence="1" key="2">
    <citation type="submission" date="2022-01" db="EMBL/GenBank/DDBJ databases">
        <authorList>
            <person name="Yamashiro T."/>
            <person name="Shiraishi A."/>
            <person name="Satake H."/>
            <person name="Nakayama K."/>
        </authorList>
    </citation>
    <scope>NUCLEOTIDE SEQUENCE</scope>
</reference>
<evidence type="ECO:0000313" key="2">
    <source>
        <dbReference type="Proteomes" id="UP001151760"/>
    </source>
</evidence>
<accession>A0ABQ5IM97</accession>
<dbReference type="EMBL" id="BQNB010020952">
    <property type="protein sequence ID" value="GJU01316.1"/>
    <property type="molecule type" value="Genomic_DNA"/>
</dbReference>
<protein>
    <submittedName>
        <fullName evidence="1">Uncharacterized protein</fullName>
    </submittedName>
</protein>
<proteinExistence type="predicted"/>
<reference evidence="1" key="1">
    <citation type="journal article" date="2022" name="Int. J. Mol. Sci.">
        <title>Draft Genome of Tanacetum Coccineum: Genomic Comparison of Closely Related Tanacetum-Family Plants.</title>
        <authorList>
            <person name="Yamashiro T."/>
            <person name="Shiraishi A."/>
            <person name="Nakayama K."/>
            <person name="Satake H."/>
        </authorList>
    </citation>
    <scope>NUCLEOTIDE SEQUENCE</scope>
</reference>
<evidence type="ECO:0000313" key="1">
    <source>
        <dbReference type="EMBL" id="GJU01316.1"/>
    </source>
</evidence>
<comment type="caution">
    <text evidence="1">The sequence shown here is derived from an EMBL/GenBank/DDBJ whole genome shotgun (WGS) entry which is preliminary data.</text>
</comment>
<gene>
    <name evidence="1" type="ORF">Tco_1111654</name>
</gene>
<keyword evidence="2" id="KW-1185">Reference proteome</keyword>
<sequence length="209" mass="24749">MKGIKYESEALGLLMIDEDLFTYDTPLGMILIKFNQLSGMDDNLFTYEEKIPKLPYLPNFEQLMNNLDDGNPDVYERKVCYDEKKYVGAMIFINKSYKKKFEEYMELKRQREVYGFHTDVLMDPSNAEFQIGTWGPQIICFKNELTKWPTYDWKKRGYCNGGDLLRVTRIGDETHFESYDWYKDLEDGELKEEALICKAIFEESITMND</sequence>